<accession>A0A8T2MK67</accession>
<evidence type="ECO:0000313" key="2">
    <source>
        <dbReference type="Proteomes" id="UP000824540"/>
    </source>
</evidence>
<dbReference type="Proteomes" id="UP000824540">
    <property type="component" value="Unassembled WGS sequence"/>
</dbReference>
<keyword evidence="2" id="KW-1185">Reference proteome</keyword>
<proteinExistence type="predicted"/>
<evidence type="ECO:0000313" key="1">
    <source>
        <dbReference type="EMBL" id="KAG9328614.1"/>
    </source>
</evidence>
<dbReference type="AlphaFoldDB" id="A0A8T2MK67"/>
<name>A0A8T2MK67_9TELE</name>
<reference evidence="1" key="1">
    <citation type="thesis" date="2021" institute="BYU ScholarsArchive" country="Provo, UT, USA">
        <title>Applications of and Algorithms for Genome Assembly and Genomic Analyses with an Emphasis on Marine Teleosts.</title>
        <authorList>
            <person name="Pickett B.D."/>
        </authorList>
    </citation>
    <scope>NUCLEOTIDE SEQUENCE</scope>
    <source>
        <strain evidence="1">HI-2016</strain>
    </source>
</reference>
<protein>
    <submittedName>
        <fullName evidence="1">Uncharacterized protein</fullName>
    </submittedName>
</protein>
<organism evidence="1 2">
    <name type="scientific">Albula glossodonta</name>
    <name type="common">roundjaw bonefish</name>
    <dbReference type="NCBI Taxonomy" id="121402"/>
    <lineage>
        <taxon>Eukaryota</taxon>
        <taxon>Metazoa</taxon>
        <taxon>Chordata</taxon>
        <taxon>Craniata</taxon>
        <taxon>Vertebrata</taxon>
        <taxon>Euteleostomi</taxon>
        <taxon>Actinopterygii</taxon>
        <taxon>Neopterygii</taxon>
        <taxon>Teleostei</taxon>
        <taxon>Albuliformes</taxon>
        <taxon>Albulidae</taxon>
        <taxon>Albula</taxon>
    </lineage>
</organism>
<gene>
    <name evidence="1" type="ORF">JZ751_012776</name>
</gene>
<dbReference type="EMBL" id="JAFBMS010002033">
    <property type="protein sequence ID" value="KAG9328614.1"/>
    <property type="molecule type" value="Genomic_DNA"/>
</dbReference>
<sequence>MSMADSPMGHCVQHNSGQAMGLSNEIKRQPAPLSNALHPTPYACAYVRPGFRIQTPAHRAADGDRLSCRDKQLFFNALEKLDLGWAGLGSARLTLQKRMKRSWRLSHWIPSPALPCPASQTGSISLFPKTVTCAPHTSH</sequence>
<comment type="caution">
    <text evidence="1">The sequence shown here is derived from an EMBL/GenBank/DDBJ whole genome shotgun (WGS) entry which is preliminary data.</text>
</comment>